<evidence type="ECO:0000256" key="12">
    <source>
        <dbReference type="ARBA" id="ARBA00023172"/>
    </source>
</evidence>
<proteinExistence type="predicted"/>
<evidence type="ECO:0000256" key="5">
    <source>
        <dbReference type="ARBA" id="ARBA00022759"/>
    </source>
</evidence>
<dbReference type="GO" id="GO:0004519">
    <property type="term" value="F:endonuclease activity"/>
    <property type="evidence" value="ECO:0007669"/>
    <property type="project" value="UniProtKB-KW"/>
</dbReference>
<evidence type="ECO:0000256" key="6">
    <source>
        <dbReference type="ARBA" id="ARBA00022801"/>
    </source>
</evidence>
<keyword evidence="12" id="KW-0233">DNA recombination</keyword>
<keyword evidence="11" id="KW-0808">Transferase</keyword>
<evidence type="ECO:0000256" key="14">
    <source>
        <dbReference type="ARBA" id="ARBA00049244"/>
    </source>
</evidence>
<name>A0A9Q3ELG0_9BASI</name>
<gene>
    <name evidence="16" type="ORF">O181_060768</name>
</gene>
<evidence type="ECO:0000256" key="9">
    <source>
        <dbReference type="ARBA" id="ARBA00022908"/>
    </source>
</evidence>
<evidence type="ECO:0000256" key="13">
    <source>
        <dbReference type="ARBA" id="ARBA00048173"/>
    </source>
</evidence>
<keyword evidence="4" id="KW-0479">Metal-binding</keyword>
<dbReference type="PANTHER" id="PTHR42648:SF11">
    <property type="entry name" value="TRANSPOSON TY4-P GAG-POL POLYPROTEIN"/>
    <property type="match status" value="1"/>
</dbReference>
<keyword evidence="2" id="KW-0548">Nucleotidyltransferase</keyword>
<keyword evidence="9" id="KW-0229">DNA integration</keyword>
<evidence type="ECO:0000256" key="2">
    <source>
        <dbReference type="ARBA" id="ARBA00022695"/>
    </source>
</evidence>
<evidence type="ECO:0000256" key="7">
    <source>
        <dbReference type="ARBA" id="ARBA00022842"/>
    </source>
</evidence>
<comment type="catalytic activity">
    <reaction evidence="14">
        <text>DNA(n) + a 2'-deoxyribonucleoside 5'-triphosphate = DNA(n+1) + diphosphate</text>
        <dbReference type="Rhea" id="RHEA:22508"/>
        <dbReference type="Rhea" id="RHEA-COMP:17339"/>
        <dbReference type="Rhea" id="RHEA-COMP:17340"/>
        <dbReference type="ChEBI" id="CHEBI:33019"/>
        <dbReference type="ChEBI" id="CHEBI:61560"/>
        <dbReference type="ChEBI" id="CHEBI:173112"/>
        <dbReference type="EC" id="2.7.7.7"/>
    </reaction>
</comment>
<comment type="catalytic activity">
    <reaction evidence="13">
        <text>DNA(n) + a 2'-deoxyribonucleoside 5'-triphosphate = DNA(n+1) + diphosphate</text>
        <dbReference type="Rhea" id="RHEA:22508"/>
        <dbReference type="Rhea" id="RHEA-COMP:17339"/>
        <dbReference type="Rhea" id="RHEA-COMP:17340"/>
        <dbReference type="ChEBI" id="CHEBI:33019"/>
        <dbReference type="ChEBI" id="CHEBI:61560"/>
        <dbReference type="ChEBI" id="CHEBI:173112"/>
        <dbReference type="EC" id="2.7.7.49"/>
    </reaction>
</comment>
<evidence type="ECO:0000256" key="11">
    <source>
        <dbReference type="ARBA" id="ARBA00022932"/>
    </source>
</evidence>
<dbReference type="GO" id="GO:0046872">
    <property type="term" value="F:metal ion binding"/>
    <property type="evidence" value="ECO:0007669"/>
    <property type="project" value="UniProtKB-KW"/>
</dbReference>
<keyword evidence="5" id="KW-0255">Endonuclease</keyword>
<dbReference type="GO" id="GO:0016787">
    <property type="term" value="F:hydrolase activity"/>
    <property type="evidence" value="ECO:0007669"/>
    <property type="project" value="UniProtKB-KW"/>
</dbReference>
<dbReference type="GO" id="GO:0006310">
    <property type="term" value="P:DNA recombination"/>
    <property type="evidence" value="ECO:0007669"/>
    <property type="project" value="UniProtKB-KW"/>
</dbReference>
<dbReference type="OrthoDB" id="7691805at2759"/>
<keyword evidence="6" id="KW-0378">Hydrolase</keyword>
<dbReference type="GO" id="GO:0032196">
    <property type="term" value="P:transposition"/>
    <property type="evidence" value="ECO:0007669"/>
    <property type="project" value="UniProtKB-KW"/>
</dbReference>
<evidence type="ECO:0000256" key="3">
    <source>
        <dbReference type="ARBA" id="ARBA00022722"/>
    </source>
</evidence>
<reference evidence="16" key="1">
    <citation type="submission" date="2021-03" db="EMBL/GenBank/DDBJ databases">
        <title>Draft genome sequence of rust myrtle Austropuccinia psidii MF-1, a brazilian biotype.</title>
        <authorList>
            <person name="Quecine M.C."/>
            <person name="Pachon D.M.R."/>
            <person name="Bonatelli M.L."/>
            <person name="Correr F.H."/>
            <person name="Franceschini L.M."/>
            <person name="Leite T.F."/>
            <person name="Margarido G.R.A."/>
            <person name="Almeida C.A."/>
            <person name="Ferrarezi J.A."/>
            <person name="Labate C.A."/>
        </authorList>
    </citation>
    <scope>NUCLEOTIDE SEQUENCE</scope>
    <source>
        <strain evidence="16">MF-1</strain>
    </source>
</reference>
<keyword evidence="17" id="KW-1185">Reference proteome</keyword>
<evidence type="ECO:0000313" key="16">
    <source>
        <dbReference type="EMBL" id="MBW0521053.1"/>
    </source>
</evidence>
<evidence type="ECO:0000259" key="15">
    <source>
        <dbReference type="PROSITE" id="PS50994"/>
    </source>
</evidence>
<dbReference type="GO" id="GO:0003887">
    <property type="term" value="F:DNA-directed DNA polymerase activity"/>
    <property type="evidence" value="ECO:0007669"/>
    <property type="project" value="UniProtKB-KW"/>
</dbReference>
<dbReference type="InterPro" id="IPR039537">
    <property type="entry name" value="Retrotran_Ty1/copia-like"/>
</dbReference>
<evidence type="ECO:0000313" key="17">
    <source>
        <dbReference type="Proteomes" id="UP000765509"/>
    </source>
</evidence>
<feature type="domain" description="Integrase catalytic" evidence="15">
    <location>
        <begin position="1"/>
        <end position="154"/>
    </location>
</feature>
<protein>
    <recommendedName>
        <fullName evidence="15">Integrase catalytic domain-containing protein</fullName>
    </recommendedName>
</protein>
<keyword evidence="3" id="KW-0540">Nuclease</keyword>
<dbReference type="GO" id="GO:0003964">
    <property type="term" value="F:RNA-directed DNA polymerase activity"/>
    <property type="evidence" value="ECO:0007669"/>
    <property type="project" value="UniProtKB-KW"/>
</dbReference>
<dbReference type="InterPro" id="IPR001584">
    <property type="entry name" value="Integrase_cat-core"/>
</dbReference>
<dbReference type="Gene3D" id="3.30.420.10">
    <property type="entry name" value="Ribonuclease H-like superfamily/Ribonuclease H"/>
    <property type="match status" value="1"/>
</dbReference>
<keyword evidence="10" id="KW-0695">RNA-directed DNA polymerase</keyword>
<keyword evidence="1" id="KW-0815">Transposition</keyword>
<dbReference type="PROSITE" id="PS50994">
    <property type="entry name" value="INTEGRASE"/>
    <property type="match status" value="1"/>
</dbReference>
<dbReference type="Proteomes" id="UP000765509">
    <property type="component" value="Unassembled WGS sequence"/>
</dbReference>
<dbReference type="SUPFAM" id="SSF53098">
    <property type="entry name" value="Ribonuclease H-like"/>
    <property type="match status" value="1"/>
</dbReference>
<evidence type="ECO:0000256" key="4">
    <source>
        <dbReference type="ARBA" id="ARBA00022723"/>
    </source>
</evidence>
<keyword evidence="7" id="KW-0460">Magnesium</keyword>
<organism evidence="16 17">
    <name type="scientific">Austropuccinia psidii MF-1</name>
    <dbReference type="NCBI Taxonomy" id="1389203"/>
    <lineage>
        <taxon>Eukaryota</taxon>
        <taxon>Fungi</taxon>
        <taxon>Dikarya</taxon>
        <taxon>Basidiomycota</taxon>
        <taxon>Pucciniomycotina</taxon>
        <taxon>Pucciniomycetes</taxon>
        <taxon>Pucciniales</taxon>
        <taxon>Sphaerophragmiaceae</taxon>
        <taxon>Austropuccinia</taxon>
    </lineage>
</organism>
<dbReference type="GO" id="GO:0015074">
    <property type="term" value="P:DNA integration"/>
    <property type="evidence" value="ECO:0007669"/>
    <property type="project" value="UniProtKB-KW"/>
</dbReference>
<dbReference type="AlphaFoldDB" id="A0A9Q3ELG0"/>
<comment type="caution">
    <text evidence="16">The sequence shown here is derived from an EMBL/GenBank/DDBJ whole genome shotgun (WGS) entry which is preliminary data.</text>
</comment>
<evidence type="ECO:0000256" key="8">
    <source>
        <dbReference type="ARBA" id="ARBA00022884"/>
    </source>
</evidence>
<dbReference type="InterPro" id="IPR012337">
    <property type="entry name" value="RNaseH-like_sf"/>
</dbReference>
<keyword evidence="11" id="KW-0239">DNA-directed DNA polymerase</keyword>
<dbReference type="GO" id="GO:0005634">
    <property type="term" value="C:nucleus"/>
    <property type="evidence" value="ECO:0007669"/>
    <property type="project" value="UniProtKB-ARBA"/>
</dbReference>
<accession>A0A9Q3ELG0</accession>
<evidence type="ECO:0000256" key="10">
    <source>
        <dbReference type="ARBA" id="ARBA00022918"/>
    </source>
</evidence>
<dbReference type="InterPro" id="IPR036397">
    <property type="entry name" value="RNaseH_sf"/>
</dbReference>
<sequence>MVPFDVATIHGGRYALIIWDVASTYGKCHILSNKSNTSTRLREVILQWQRLSAKPIKTLWTNNSGKFNSVEFKKWLSNEGIHHEQSLPFFHQQNRIAERYNHTVTDMGRTILLGSGLPKSFWGNAFMWDSYTNNILQNTHTGDLTPVEILFGSKQRLD</sequence>
<keyword evidence="8" id="KW-0694">RNA-binding</keyword>
<dbReference type="EMBL" id="AVOT02028542">
    <property type="protein sequence ID" value="MBW0521053.1"/>
    <property type="molecule type" value="Genomic_DNA"/>
</dbReference>
<dbReference type="GO" id="GO:0003723">
    <property type="term" value="F:RNA binding"/>
    <property type="evidence" value="ECO:0007669"/>
    <property type="project" value="UniProtKB-KW"/>
</dbReference>
<dbReference type="PANTHER" id="PTHR42648">
    <property type="entry name" value="TRANSPOSASE, PUTATIVE-RELATED"/>
    <property type="match status" value="1"/>
</dbReference>
<evidence type="ECO:0000256" key="1">
    <source>
        <dbReference type="ARBA" id="ARBA00022578"/>
    </source>
</evidence>